<dbReference type="AlphaFoldDB" id="A0A828Z553"/>
<gene>
    <name evidence="1" type="ORF">LEP1GSC036_2267</name>
</gene>
<reference evidence="1 2" key="1">
    <citation type="submission" date="2012-10" db="EMBL/GenBank/DDBJ databases">
        <authorList>
            <person name="Harkins D.M."/>
            <person name="Durkin A.S."/>
            <person name="Brinkac L.M."/>
            <person name="Haft D.H."/>
            <person name="Selengut J.D."/>
            <person name="Sanka R."/>
            <person name="DePew J."/>
            <person name="Purushe J."/>
            <person name="Whelen A.C."/>
            <person name="Vinetz J.M."/>
            <person name="Sutton G.G."/>
            <person name="Nierman W.C."/>
            <person name="Fouts D.E."/>
        </authorList>
    </citation>
    <scope>NUCLEOTIDE SEQUENCE [LARGE SCALE GENOMIC DNA]</scope>
    <source>
        <strain evidence="1 2">2006001853</strain>
    </source>
</reference>
<protein>
    <submittedName>
        <fullName evidence="1">Uncharacterized protein</fullName>
    </submittedName>
</protein>
<organism evidence="1 2">
    <name type="scientific">Leptospira weilii str. 2006001853</name>
    <dbReference type="NCBI Taxonomy" id="1001589"/>
    <lineage>
        <taxon>Bacteria</taxon>
        <taxon>Pseudomonadati</taxon>
        <taxon>Spirochaetota</taxon>
        <taxon>Spirochaetia</taxon>
        <taxon>Leptospirales</taxon>
        <taxon>Leptospiraceae</taxon>
        <taxon>Leptospira</taxon>
    </lineage>
</organism>
<dbReference type="Proteomes" id="UP000001338">
    <property type="component" value="Unassembled WGS sequence"/>
</dbReference>
<accession>A0A828Z553</accession>
<proteinExistence type="predicted"/>
<evidence type="ECO:0000313" key="2">
    <source>
        <dbReference type="Proteomes" id="UP000001338"/>
    </source>
</evidence>
<evidence type="ECO:0000313" key="1">
    <source>
        <dbReference type="EMBL" id="EKR65042.1"/>
    </source>
</evidence>
<dbReference type="EMBL" id="AFLV02000025">
    <property type="protein sequence ID" value="EKR65042.1"/>
    <property type="molecule type" value="Genomic_DNA"/>
</dbReference>
<comment type="caution">
    <text evidence="1">The sequence shown here is derived from an EMBL/GenBank/DDBJ whole genome shotgun (WGS) entry which is preliminary data.</text>
</comment>
<name>A0A828Z553_9LEPT</name>
<sequence length="49" mass="6073">MKQANVRSFEVHLVFRTCLEKIQKYECKRVSFPTGEREWKQRKEQKDTR</sequence>